<evidence type="ECO:0000256" key="1">
    <source>
        <dbReference type="ARBA" id="ARBA00010641"/>
    </source>
</evidence>
<dbReference type="Proteomes" id="UP001055125">
    <property type="component" value="Unassembled WGS sequence"/>
</dbReference>
<keyword evidence="2" id="KW-0805">Transcription regulation</keyword>
<dbReference type="PANTHER" id="PTHR43133:SF25">
    <property type="entry name" value="RNA POLYMERASE SIGMA FACTOR RFAY-RELATED"/>
    <property type="match status" value="1"/>
</dbReference>
<accession>A0ABQ4S2D8</accession>
<protein>
    <submittedName>
        <fullName evidence="7">ECF RNA polymerase sigma factor SigR</fullName>
    </submittedName>
</protein>
<dbReference type="SUPFAM" id="SSF88659">
    <property type="entry name" value="Sigma3 and sigma4 domains of RNA polymerase sigma factors"/>
    <property type="match status" value="1"/>
</dbReference>
<dbReference type="InterPro" id="IPR039425">
    <property type="entry name" value="RNA_pol_sigma-70-like"/>
</dbReference>
<keyword evidence="3" id="KW-0731">Sigma factor</keyword>
<organism evidence="7 8">
    <name type="scientific">Methylobacterium iners</name>
    <dbReference type="NCBI Taxonomy" id="418707"/>
    <lineage>
        <taxon>Bacteria</taxon>
        <taxon>Pseudomonadati</taxon>
        <taxon>Pseudomonadota</taxon>
        <taxon>Alphaproteobacteria</taxon>
        <taxon>Hyphomicrobiales</taxon>
        <taxon>Methylobacteriaceae</taxon>
        <taxon>Methylobacterium</taxon>
    </lineage>
</organism>
<dbReference type="InterPro" id="IPR013325">
    <property type="entry name" value="RNA_pol_sigma_r2"/>
</dbReference>
<evidence type="ECO:0000256" key="4">
    <source>
        <dbReference type="ARBA" id="ARBA00023163"/>
    </source>
</evidence>
<keyword evidence="8" id="KW-1185">Reference proteome</keyword>
<dbReference type="Pfam" id="PF04542">
    <property type="entry name" value="Sigma70_r2"/>
    <property type="match status" value="1"/>
</dbReference>
<dbReference type="InterPro" id="IPR036388">
    <property type="entry name" value="WH-like_DNA-bd_sf"/>
</dbReference>
<dbReference type="Gene3D" id="1.10.10.10">
    <property type="entry name" value="Winged helix-like DNA-binding domain superfamily/Winged helix DNA-binding domain"/>
    <property type="match status" value="1"/>
</dbReference>
<dbReference type="InterPro" id="IPR007627">
    <property type="entry name" value="RNA_pol_sigma70_r2"/>
</dbReference>
<dbReference type="SUPFAM" id="SSF88946">
    <property type="entry name" value="Sigma2 domain of RNA polymerase sigma factors"/>
    <property type="match status" value="1"/>
</dbReference>
<keyword evidence="4" id="KW-0804">Transcription</keyword>
<evidence type="ECO:0000313" key="7">
    <source>
        <dbReference type="EMBL" id="GJD97298.1"/>
    </source>
</evidence>
<proteinExistence type="inferred from homology"/>
<evidence type="ECO:0000313" key="8">
    <source>
        <dbReference type="Proteomes" id="UP001055125"/>
    </source>
</evidence>
<evidence type="ECO:0000259" key="5">
    <source>
        <dbReference type="Pfam" id="PF04542"/>
    </source>
</evidence>
<reference evidence="7" key="1">
    <citation type="journal article" date="2021" name="Front. Microbiol.">
        <title>Comprehensive Comparative Genomics and Phenotyping of Methylobacterium Species.</title>
        <authorList>
            <person name="Alessa O."/>
            <person name="Ogura Y."/>
            <person name="Fujitani Y."/>
            <person name="Takami H."/>
            <person name="Hayashi T."/>
            <person name="Sahin N."/>
            <person name="Tani A."/>
        </authorList>
    </citation>
    <scope>NUCLEOTIDE SEQUENCE</scope>
    <source>
        <strain evidence="7">DSM 19015</strain>
    </source>
</reference>
<name>A0ABQ4S2D8_9HYPH</name>
<comment type="caution">
    <text evidence="7">The sequence shown here is derived from an EMBL/GenBank/DDBJ whole genome shotgun (WGS) entry which is preliminary data.</text>
</comment>
<gene>
    <name evidence="7" type="primary">sigR</name>
    <name evidence="7" type="ORF">OCOJLMKI_4527</name>
</gene>
<dbReference type="NCBIfam" id="TIGR02937">
    <property type="entry name" value="sigma70-ECF"/>
    <property type="match status" value="1"/>
</dbReference>
<feature type="domain" description="RNA polymerase sigma-70 region 2" evidence="5">
    <location>
        <begin position="2"/>
        <end position="62"/>
    </location>
</feature>
<dbReference type="InterPro" id="IPR013324">
    <property type="entry name" value="RNA_pol_sigma_r3/r4-like"/>
</dbReference>
<feature type="domain" description="RNA polymerase sigma factor 70 region 4 type 2" evidence="6">
    <location>
        <begin position="87"/>
        <end position="138"/>
    </location>
</feature>
<dbReference type="InterPro" id="IPR013249">
    <property type="entry name" value="RNA_pol_sigma70_r4_t2"/>
</dbReference>
<dbReference type="Gene3D" id="1.10.1740.10">
    <property type="match status" value="1"/>
</dbReference>
<reference evidence="7" key="2">
    <citation type="submission" date="2021-08" db="EMBL/GenBank/DDBJ databases">
        <authorList>
            <person name="Tani A."/>
            <person name="Ola A."/>
            <person name="Ogura Y."/>
            <person name="Katsura K."/>
            <person name="Hayashi T."/>
        </authorList>
    </citation>
    <scope>NUCLEOTIDE SEQUENCE</scope>
    <source>
        <strain evidence="7">DSM 19015</strain>
    </source>
</reference>
<evidence type="ECO:0000256" key="2">
    <source>
        <dbReference type="ARBA" id="ARBA00023015"/>
    </source>
</evidence>
<dbReference type="CDD" id="cd06171">
    <property type="entry name" value="Sigma70_r4"/>
    <property type="match status" value="1"/>
</dbReference>
<evidence type="ECO:0000259" key="6">
    <source>
        <dbReference type="Pfam" id="PF08281"/>
    </source>
</evidence>
<sequence length="149" mass="16892">MPALRSFVRRFMRDADEAGDVAQDAAVRALTARHVPTNSQAYRVWLYRIARNAAVDAHRRRAATLVPVEVEEVDPWLIDHRLVTDLSVRQALMRISPDHRRVLLLVDVEELSYSEAGRRLGVPTGTVMSRVARARTALLRTIEQDEAAR</sequence>
<dbReference type="EMBL" id="BPQP01000087">
    <property type="protein sequence ID" value="GJD97298.1"/>
    <property type="molecule type" value="Genomic_DNA"/>
</dbReference>
<dbReference type="InterPro" id="IPR014284">
    <property type="entry name" value="RNA_pol_sigma-70_dom"/>
</dbReference>
<dbReference type="Pfam" id="PF08281">
    <property type="entry name" value="Sigma70_r4_2"/>
    <property type="match status" value="1"/>
</dbReference>
<dbReference type="PANTHER" id="PTHR43133">
    <property type="entry name" value="RNA POLYMERASE ECF-TYPE SIGMA FACTO"/>
    <property type="match status" value="1"/>
</dbReference>
<comment type="similarity">
    <text evidence="1">Belongs to the sigma-70 factor family. ECF subfamily.</text>
</comment>
<evidence type="ECO:0000256" key="3">
    <source>
        <dbReference type="ARBA" id="ARBA00023082"/>
    </source>
</evidence>